<sequence>MEFCKDYSIEWNCHKYFTDNLYSNSERGELKFDEILPCTEELSEEFEDIKKKAEELAKTEEELRCKVDKELDTLCKKIMDLQSKSGCKSENSSKIVATVLKSRMDNLEIV</sequence>
<organism evidence="2 3">
    <name type="scientific">Trichonephila clavata</name>
    <name type="common">Joro spider</name>
    <name type="synonym">Nephila clavata</name>
    <dbReference type="NCBI Taxonomy" id="2740835"/>
    <lineage>
        <taxon>Eukaryota</taxon>
        <taxon>Metazoa</taxon>
        <taxon>Ecdysozoa</taxon>
        <taxon>Arthropoda</taxon>
        <taxon>Chelicerata</taxon>
        <taxon>Arachnida</taxon>
        <taxon>Araneae</taxon>
        <taxon>Araneomorphae</taxon>
        <taxon>Entelegynae</taxon>
        <taxon>Araneoidea</taxon>
        <taxon>Nephilidae</taxon>
        <taxon>Trichonephila</taxon>
    </lineage>
</organism>
<dbReference type="AlphaFoldDB" id="A0A8X6EZG8"/>
<dbReference type="OrthoDB" id="6419648at2759"/>
<dbReference type="EMBL" id="BMAO01020121">
    <property type="protein sequence ID" value="GFQ65129.1"/>
    <property type="molecule type" value="Genomic_DNA"/>
</dbReference>
<keyword evidence="3" id="KW-1185">Reference proteome</keyword>
<evidence type="ECO:0000256" key="1">
    <source>
        <dbReference type="SAM" id="Coils"/>
    </source>
</evidence>
<proteinExistence type="predicted"/>
<reference evidence="2" key="1">
    <citation type="submission" date="2020-07" db="EMBL/GenBank/DDBJ databases">
        <title>Multicomponent nature underlies the extraordinary mechanical properties of spider dragline silk.</title>
        <authorList>
            <person name="Kono N."/>
            <person name="Nakamura H."/>
            <person name="Mori M."/>
            <person name="Yoshida Y."/>
            <person name="Ohtoshi R."/>
            <person name="Malay A.D."/>
            <person name="Moran D.A.P."/>
            <person name="Tomita M."/>
            <person name="Numata K."/>
            <person name="Arakawa K."/>
        </authorList>
    </citation>
    <scope>NUCLEOTIDE SEQUENCE</scope>
</reference>
<dbReference type="Proteomes" id="UP000887116">
    <property type="component" value="Unassembled WGS sequence"/>
</dbReference>
<protein>
    <submittedName>
        <fullName evidence="2">Uncharacterized protein</fullName>
    </submittedName>
</protein>
<name>A0A8X6EZG8_TRICU</name>
<evidence type="ECO:0000313" key="2">
    <source>
        <dbReference type="EMBL" id="GFQ65129.1"/>
    </source>
</evidence>
<accession>A0A8X6EZG8</accession>
<comment type="caution">
    <text evidence="2">The sequence shown here is derived from an EMBL/GenBank/DDBJ whole genome shotgun (WGS) entry which is preliminary data.</text>
</comment>
<keyword evidence="1" id="KW-0175">Coiled coil</keyword>
<evidence type="ECO:0000313" key="3">
    <source>
        <dbReference type="Proteomes" id="UP000887116"/>
    </source>
</evidence>
<feature type="coiled-coil region" evidence="1">
    <location>
        <begin position="39"/>
        <end position="69"/>
    </location>
</feature>
<gene>
    <name evidence="2" type="ORF">TNCT_287251</name>
</gene>